<reference evidence="1 2" key="1">
    <citation type="journal article" date="2018" name="Front. Plant Sci.">
        <title>Red Clover (Trifolium pratense) and Zigzag Clover (T. medium) - A Picture of Genomic Similarities and Differences.</title>
        <authorList>
            <person name="Dluhosova J."/>
            <person name="Istvanek J."/>
            <person name="Nedelnik J."/>
            <person name="Repkova J."/>
        </authorList>
    </citation>
    <scope>NUCLEOTIDE SEQUENCE [LARGE SCALE GENOMIC DNA]</scope>
    <source>
        <strain evidence="2">cv. 10/8</strain>
        <tissue evidence="1">Leaf</tissue>
    </source>
</reference>
<protein>
    <submittedName>
        <fullName evidence="1">Uncharacterized protein</fullName>
    </submittedName>
</protein>
<feature type="non-terminal residue" evidence="1">
    <location>
        <position position="1"/>
    </location>
</feature>
<accession>A0A392Q8T6</accession>
<proteinExistence type="predicted"/>
<dbReference type="EMBL" id="LXQA010115953">
    <property type="protein sequence ID" value="MCI19665.1"/>
    <property type="molecule type" value="Genomic_DNA"/>
</dbReference>
<evidence type="ECO:0000313" key="2">
    <source>
        <dbReference type="Proteomes" id="UP000265520"/>
    </source>
</evidence>
<name>A0A392Q8T6_9FABA</name>
<keyword evidence="2" id="KW-1185">Reference proteome</keyword>
<evidence type="ECO:0000313" key="1">
    <source>
        <dbReference type="EMBL" id="MCI19665.1"/>
    </source>
</evidence>
<comment type="caution">
    <text evidence="1">The sequence shown here is derived from an EMBL/GenBank/DDBJ whole genome shotgun (WGS) entry which is preliminary data.</text>
</comment>
<dbReference type="Proteomes" id="UP000265520">
    <property type="component" value="Unassembled WGS sequence"/>
</dbReference>
<sequence>VRLKEIHRVRIEDAEGESLDVRSGDETYAGKETAHSRTHVESSECGGIEWRHPFGETANLDPCYCLDKIKHE</sequence>
<dbReference type="AlphaFoldDB" id="A0A392Q8T6"/>
<organism evidence="1 2">
    <name type="scientific">Trifolium medium</name>
    <dbReference type="NCBI Taxonomy" id="97028"/>
    <lineage>
        <taxon>Eukaryota</taxon>
        <taxon>Viridiplantae</taxon>
        <taxon>Streptophyta</taxon>
        <taxon>Embryophyta</taxon>
        <taxon>Tracheophyta</taxon>
        <taxon>Spermatophyta</taxon>
        <taxon>Magnoliopsida</taxon>
        <taxon>eudicotyledons</taxon>
        <taxon>Gunneridae</taxon>
        <taxon>Pentapetalae</taxon>
        <taxon>rosids</taxon>
        <taxon>fabids</taxon>
        <taxon>Fabales</taxon>
        <taxon>Fabaceae</taxon>
        <taxon>Papilionoideae</taxon>
        <taxon>50 kb inversion clade</taxon>
        <taxon>NPAAA clade</taxon>
        <taxon>Hologalegina</taxon>
        <taxon>IRL clade</taxon>
        <taxon>Trifolieae</taxon>
        <taxon>Trifolium</taxon>
    </lineage>
</organism>